<dbReference type="InterPro" id="IPR036388">
    <property type="entry name" value="WH-like_DNA-bd_sf"/>
</dbReference>
<organism evidence="2 3">
    <name type="scientific">Paenibacillus glucanolyticus</name>
    <dbReference type="NCBI Taxonomy" id="59843"/>
    <lineage>
        <taxon>Bacteria</taxon>
        <taxon>Bacillati</taxon>
        <taxon>Bacillota</taxon>
        <taxon>Bacilli</taxon>
        <taxon>Bacillales</taxon>
        <taxon>Paenibacillaceae</taxon>
        <taxon>Paenibacillus</taxon>
    </lineage>
</organism>
<protein>
    <submittedName>
        <fullName evidence="2">PadR family transcriptional regulator</fullName>
    </submittedName>
</protein>
<proteinExistence type="predicted"/>
<evidence type="ECO:0000313" key="2">
    <source>
        <dbReference type="EMBL" id="KZS46698.1"/>
    </source>
</evidence>
<feature type="domain" description="Transcription regulator PadR N-terminal" evidence="1">
    <location>
        <begin position="7"/>
        <end position="82"/>
    </location>
</feature>
<dbReference type="GeneID" id="97557957"/>
<evidence type="ECO:0000259" key="1">
    <source>
        <dbReference type="Pfam" id="PF03551"/>
    </source>
</evidence>
<dbReference type="Proteomes" id="UP000076796">
    <property type="component" value="Unassembled WGS sequence"/>
</dbReference>
<dbReference type="InterPro" id="IPR036390">
    <property type="entry name" value="WH_DNA-bd_sf"/>
</dbReference>
<dbReference type="InterPro" id="IPR005149">
    <property type="entry name" value="Tscrpt_reg_PadR_N"/>
</dbReference>
<dbReference type="SUPFAM" id="SSF46785">
    <property type="entry name" value="Winged helix' DNA-binding domain"/>
    <property type="match status" value="1"/>
</dbReference>
<gene>
    <name evidence="2" type="ORF">AWU65_12600</name>
</gene>
<sequence>MSMKLAILGLLLEGDYHPYEIRIKMKDRGMDRYTKLQMGSLYYAVDRLAEDRCIEAVETIHSDSRPDKTIYRITDAGRKLFEQLLLKKFRDIEPVHHPLYIALPFSRHADPAVLAPILQSRIRDAEHRVNHAYQLYEEHKHIVPRSAQHLMIGLYEHARTDLNWLKRLHEDLVQGKLGTIGEPLFPEDASDEEDRGANSSL</sequence>
<keyword evidence="3" id="KW-1185">Reference proteome</keyword>
<dbReference type="Gene3D" id="1.10.10.10">
    <property type="entry name" value="Winged helix-like DNA-binding domain superfamily/Winged helix DNA-binding domain"/>
    <property type="match status" value="1"/>
</dbReference>
<dbReference type="AlphaFoldDB" id="A0A163JNU7"/>
<accession>A0A163JNU7</accession>
<name>A0A163JNU7_9BACL</name>
<dbReference type="PANTHER" id="PTHR43252">
    <property type="entry name" value="TRANSCRIPTIONAL REGULATOR YQJI"/>
    <property type="match status" value="1"/>
</dbReference>
<dbReference type="OrthoDB" id="9808762at2"/>
<evidence type="ECO:0000313" key="3">
    <source>
        <dbReference type="Proteomes" id="UP000076796"/>
    </source>
</evidence>
<dbReference type="PANTHER" id="PTHR43252:SF7">
    <property type="entry name" value="TRANSCRIPTIONAL REGULATOR YQJI"/>
    <property type="match status" value="1"/>
</dbReference>
<dbReference type="STRING" id="59843.A3958_12140"/>
<comment type="caution">
    <text evidence="2">The sequence shown here is derived from an EMBL/GenBank/DDBJ whole genome shotgun (WGS) entry which is preliminary data.</text>
</comment>
<dbReference type="EMBL" id="LWMH01000001">
    <property type="protein sequence ID" value="KZS46698.1"/>
    <property type="molecule type" value="Genomic_DNA"/>
</dbReference>
<reference evidence="2" key="1">
    <citation type="journal article" date="2016" name="Genome Announc.">
        <title>Draft genomes of two strains of Paenibacillus glucanolyticus with capability to degrade lignocellulose.</title>
        <authorList>
            <person name="Mathews S.L."/>
            <person name="Pawlak J."/>
            <person name="Grunden A.M."/>
        </authorList>
    </citation>
    <scope>NUCLEOTIDE SEQUENCE [LARGE SCALE GENOMIC DNA]</scope>
    <source>
        <strain evidence="2">SLM1</strain>
    </source>
</reference>
<dbReference type="RefSeq" id="WP_063478469.1">
    <property type="nucleotide sequence ID" value="NZ_CP147845.1"/>
</dbReference>
<dbReference type="Pfam" id="PF03551">
    <property type="entry name" value="PadR"/>
    <property type="match status" value="1"/>
</dbReference>